<keyword evidence="2" id="KW-1185">Reference proteome</keyword>
<organism evidence="1 2">
    <name type="scientific">Peronosclerospora sorghi</name>
    <dbReference type="NCBI Taxonomy" id="230839"/>
    <lineage>
        <taxon>Eukaryota</taxon>
        <taxon>Sar</taxon>
        <taxon>Stramenopiles</taxon>
        <taxon>Oomycota</taxon>
        <taxon>Peronosporomycetes</taxon>
        <taxon>Peronosporales</taxon>
        <taxon>Peronosporaceae</taxon>
        <taxon>Peronosclerospora</taxon>
    </lineage>
</organism>
<comment type="caution">
    <text evidence="1">The sequence shown here is derived from an EMBL/GenBank/DDBJ whole genome shotgun (WGS) entry which is preliminary data.</text>
</comment>
<protein>
    <submittedName>
        <fullName evidence="1">Uncharacterized protein</fullName>
    </submittedName>
</protein>
<name>A0ACC0VKN7_9STRA</name>
<evidence type="ECO:0000313" key="1">
    <source>
        <dbReference type="EMBL" id="KAI9906418.1"/>
    </source>
</evidence>
<dbReference type="Proteomes" id="UP001163321">
    <property type="component" value="Chromosome 8"/>
</dbReference>
<reference evidence="1 2" key="1">
    <citation type="journal article" date="2022" name="bioRxiv">
        <title>The genome of the oomycete Peronosclerospora sorghi, a cosmopolitan pathogen of maize and sorghum, is inflated with dispersed pseudogenes.</title>
        <authorList>
            <person name="Fletcher K."/>
            <person name="Martin F."/>
            <person name="Isakeit T."/>
            <person name="Cavanaugh K."/>
            <person name="Magill C."/>
            <person name="Michelmore R."/>
        </authorList>
    </citation>
    <scope>NUCLEOTIDE SEQUENCE [LARGE SCALE GENOMIC DNA]</scope>
    <source>
        <strain evidence="1">P6</strain>
    </source>
</reference>
<sequence>MLMNADALLFQSPLQLWETEKYRSTDTLFSNDRIVETNFSMAFWYRPAYRPNITAIDDYPSKETLIFSVVFPHSHALMRQQS</sequence>
<proteinExistence type="predicted"/>
<dbReference type="EMBL" id="CM047587">
    <property type="protein sequence ID" value="KAI9906418.1"/>
    <property type="molecule type" value="Genomic_DNA"/>
</dbReference>
<gene>
    <name evidence="1" type="ORF">PsorP6_004371</name>
</gene>
<accession>A0ACC0VKN7</accession>
<evidence type="ECO:0000313" key="2">
    <source>
        <dbReference type="Proteomes" id="UP001163321"/>
    </source>
</evidence>